<dbReference type="OrthoDB" id="4869984at2759"/>
<gene>
    <name evidence="1" type="ORF">EPUL_006631</name>
</gene>
<name>A0A2S4PJN9_9PEZI</name>
<evidence type="ECO:0000313" key="1">
    <source>
        <dbReference type="EMBL" id="POS82272.1"/>
    </source>
</evidence>
<organism evidence="1 2">
    <name type="scientific">Erysiphe pulchra</name>
    <dbReference type="NCBI Taxonomy" id="225359"/>
    <lineage>
        <taxon>Eukaryota</taxon>
        <taxon>Fungi</taxon>
        <taxon>Dikarya</taxon>
        <taxon>Ascomycota</taxon>
        <taxon>Pezizomycotina</taxon>
        <taxon>Leotiomycetes</taxon>
        <taxon>Erysiphales</taxon>
        <taxon>Erysiphaceae</taxon>
        <taxon>Erysiphe</taxon>
    </lineage>
</organism>
<feature type="non-terminal residue" evidence="1">
    <location>
        <position position="115"/>
    </location>
</feature>
<dbReference type="Proteomes" id="UP000237438">
    <property type="component" value="Unassembled WGS sequence"/>
</dbReference>
<dbReference type="EMBL" id="PEDP01003360">
    <property type="protein sequence ID" value="POS82272.1"/>
    <property type="molecule type" value="Genomic_DNA"/>
</dbReference>
<evidence type="ECO:0000313" key="2">
    <source>
        <dbReference type="Proteomes" id="UP000237438"/>
    </source>
</evidence>
<dbReference type="AlphaFoldDB" id="A0A2S4PJN9"/>
<reference evidence="1 2" key="1">
    <citation type="submission" date="2017-10" db="EMBL/GenBank/DDBJ databases">
        <title>Development of genomic resources for the powdery mildew, Erysiphe pulchra.</title>
        <authorList>
            <person name="Wadl P.A."/>
            <person name="Mack B.M."/>
            <person name="Moore G."/>
            <person name="Beltz S.B."/>
        </authorList>
    </citation>
    <scope>NUCLEOTIDE SEQUENCE [LARGE SCALE GENOMIC DNA]</scope>
    <source>
        <strain evidence="1">Cflorida</strain>
    </source>
</reference>
<proteinExistence type="predicted"/>
<protein>
    <submittedName>
        <fullName evidence="1">Uncharacterized protein</fullName>
    </submittedName>
</protein>
<comment type="caution">
    <text evidence="1">The sequence shown here is derived from an EMBL/GenBank/DDBJ whole genome shotgun (WGS) entry which is preliminary data.</text>
</comment>
<sequence>MISTTIYCNIESTLSDVSNEIEKEEATAFKAYIQLAIAQFVEVDSSPPPPQISTYTRPTKGERTLKDKITVKKDAIELLQKQKGIVLNRRLADETPSLPKIPQMAENTRIRGLFF</sequence>
<keyword evidence="2" id="KW-1185">Reference proteome</keyword>
<accession>A0A2S4PJN9</accession>